<accession>A0A6J5N0R7</accession>
<proteinExistence type="predicted"/>
<dbReference type="EMBL" id="LR796547">
    <property type="protein sequence ID" value="CAB4150813.1"/>
    <property type="molecule type" value="Genomic_DNA"/>
</dbReference>
<evidence type="ECO:0000256" key="1">
    <source>
        <dbReference type="SAM" id="Phobius"/>
    </source>
</evidence>
<name>A0A6J5N0R7_9CAUD</name>
<evidence type="ECO:0000313" key="2">
    <source>
        <dbReference type="EMBL" id="CAB4150813.1"/>
    </source>
</evidence>
<keyword evidence="1" id="KW-0812">Transmembrane</keyword>
<feature type="transmembrane region" description="Helical" evidence="1">
    <location>
        <begin position="6"/>
        <end position="26"/>
    </location>
</feature>
<organism evidence="2">
    <name type="scientific">uncultured Caudovirales phage</name>
    <dbReference type="NCBI Taxonomy" id="2100421"/>
    <lineage>
        <taxon>Viruses</taxon>
        <taxon>Duplodnaviria</taxon>
        <taxon>Heunggongvirae</taxon>
        <taxon>Uroviricota</taxon>
        <taxon>Caudoviricetes</taxon>
        <taxon>Peduoviridae</taxon>
        <taxon>Maltschvirus</taxon>
        <taxon>Maltschvirus maltsch</taxon>
    </lineage>
</organism>
<sequence length="30" mass="3215">MNNSGDFAIGFFCAAVAAYAILEILYKMGI</sequence>
<protein>
    <submittedName>
        <fullName evidence="2">Uncharacterized protein</fullName>
    </submittedName>
</protein>
<reference evidence="2" key="1">
    <citation type="submission" date="2020-04" db="EMBL/GenBank/DDBJ databases">
        <authorList>
            <person name="Chiriac C."/>
            <person name="Salcher M."/>
            <person name="Ghai R."/>
            <person name="Kavagutti S V."/>
        </authorList>
    </citation>
    <scope>NUCLEOTIDE SEQUENCE</scope>
</reference>
<keyword evidence="1" id="KW-1133">Transmembrane helix</keyword>
<keyword evidence="1" id="KW-0472">Membrane</keyword>
<gene>
    <name evidence="2" type="ORF">UFOVP577_39</name>
</gene>